<reference evidence="1 2" key="1">
    <citation type="journal article" date="2015" name="Sci. Rep.">
        <title>Chromosome-level genome map provides insights into diverse defense mechanisms in the medicinal fungus Ganoderma sinense.</title>
        <authorList>
            <person name="Zhu Y."/>
            <person name="Xu J."/>
            <person name="Sun C."/>
            <person name="Zhou S."/>
            <person name="Xu H."/>
            <person name="Nelson D.R."/>
            <person name="Qian J."/>
            <person name="Song J."/>
            <person name="Luo H."/>
            <person name="Xiang L."/>
            <person name="Li Y."/>
            <person name="Xu Z."/>
            <person name="Ji A."/>
            <person name="Wang L."/>
            <person name="Lu S."/>
            <person name="Hayward A."/>
            <person name="Sun W."/>
            <person name="Li X."/>
            <person name="Schwartz D.C."/>
            <person name="Wang Y."/>
            <person name="Chen S."/>
        </authorList>
    </citation>
    <scope>NUCLEOTIDE SEQUENCE [LARGE SCALE GENOMIC DNA]</scope>
    <source>
        <strain evidence="1 2">ZZ0214-1</strain>
    </source>
</reference>
<evidence type="ECO:0000313" key="2">
    <source>
        <dbReference type="Proteomes" id="UP000230002"/>
    </source>
</evidence>
<name>A0A2G8RVY4_9APHY</name>
<organism evidence="1 2">
    <name type="scientific">Ganoderma sinense ZZ0214-1</name>
    <dbReference type="NCBI Taxonomy" id="1077348"/>
    <lineage>
        <taxon>Eukaryota</taxon>
        <taxon>Fungi</taxon>
        <taxon>Dikarya</taxon>
        <taxon>Basidiomycota</taxon>
        <taxon>Agaricomycotina</taxon>
        <taxon>Agaricomycetes</taxon>
        <taxon>Polyporales</taxon>
        <taxon>Polyporaceae</taxon>
        <taxon>Ganoderma</taxon>
    </lineage>
</organism>
<accession>A0A2G8RVY4</accession>
<protein>
    <submittedName>
        <fullName evidence="1">Uncharacterized protein</fullName>
    </submittedName>
</protein>
<comment type="caution">
    <text evidence="1">The sequence shown here is derived from an EMBL/GenBank/DDBJ whole genome shotgun (WGS) entry which is preliminary data.</text>
</comment>
<proteinExistence type="predicted"/>
<evidence type="ECO:0000313" key="1">
    <source>
        <dbReference type="EMBL" id="PIL25675.1"/>
    </source>
</evidence>
<gene>
    <name evidence="1" type="ORF">GSI_11425</name>
</gene>
<sequence length="319" mass="35238">MATMDSVQAPEFAFEMSCSKTACDWCRKVAAWPIPKSVLKSRSRDAVPAIYQVLGRATMPELMHETLLWLQTHMLSLTIIANALVDVGGGLDTALDPDAPHVIIFNLGPPRAYDGTPATAFTLESLSLDDPCHAHNVGPDPQWSHDMAALASRRAGVDSVLAGIIPITVCLRDAQWETSLQTALPLCRPQRAAGEVMDDDMRGMLRNVMRMCTGGINAGIVLHMPEDPQKTMPDMGKVVLEGRSWTWTPHDRAVLVGSLGDDGEPSGLAFEFLRYFDPELSPDPVDCFVTYHQLWPYHLIRDAAMRVLDVYPELEPYTR</sequence>
<dbReference type="Proteomes" id="UP000230002">
    <property type="component" value="Unassembled WGS sequence"/>
</dbReference>
<dbReference type="EMBL" id="AYKW01000045">
    <property type="protein sequence ID" value="PIL25675.1"/>
    <property type="molecule type" value="Genomic_DNA"/>
</dbReference>
<dbReference type="AlphaFoldDB" id="A0A2G8RVY4"/>
<keyword evidence="2" id="KW-1185">Reference proteome</keyword>